<proteinExistence type="inferred from homology"/>
<dbReference type="PANTHER" id="PTHR43390">
    <property type="entry name" value="SIGNAL PEPTIDASE I"/>
    <property type="match status" value="1"/>
</dbReference>
<feature type="active site" evidence="6">
    <location>
        <position position="134"/>
    </location>
</feature>
<feature type="domain" description="Peptidase S26" evidence="8">
    <location>
        <begin position="299"/>
        <end position="336"/>
    </location>
</feature>
<reference evidence="9 10" key="1">
    <citation type="journal article" date="2009" name="Stand. Genomic Sci.">
        <title>Complete genome sequence of Rhodothermus marinus type strain (R-10).</title>
        <authorList>
            <person name="Nolan M."/>
            <person name="Tindall B.J."/>
            <person name="Pomrenke H."/>
            <person name="Lapidus A."/>
            <person name="Copeland A."/>
            <person name="Glavina Del Rio T."/>
            <person name="Lucas S."/>
            <person name="Chen F."/>
            <person name="Tice H."/>
            <person name="Cheng J.F."/>
            <person name="Saunders E."/>
            <person name="Han C."/>
            <person name="Bruce D."/>
            <person name="Goodwin L."/>
            <person name="Chain P."/>
            <person name="Pitluck S."/>
            <person name="Ovchinikova G."/>
            <person name="Pati A."/>
            <person name="Ivanova N."/>
            <person name="Mavromatis K."/>
            <person name="Chen A."/>
            <person name="Palaniappan K."/>
            <person name="Land M."/>
            <person name="Hauser L."/>
            <person name="Chang Y.J."/>
            <person name="Jeffries C.D."/>
            <person name="Brettin T."/>
            <person name="Goker M."/>
            <person name="Bristow J."/>
            <person name="Eisen J.A."/>
            <person name="Markowitz V."/>
            <person name="Hugenholtz P."/>
            <person name="Kyrpides N.C."/>
            <person name="Klenk H.P."/>
            <person name="Detter J.C."/>
        </authorList>
    </citation>
    <scope>NUCLEOTIDE SEQUENCE [LARGE SCALE GENOMIC DNA]</scope>
    <source>
        <strain evidence="10">ATCC 43812 / DSM 4252 / R-10</strain>
    </source>
</reference>
<evidence type="ECO:0000256" key="4">
    <source>
        <dbReference type="ARBA" id="ARBA00019232"/>
    </source>
</evidence>
<keyword evidence="7" id="KW-0812">Transmembrane</keyword>
<dbReference type="Proteomes" id="UP000002221">
    <property type="component" value="Chromosome"/>
</dbReference>
<dbReference type="GO" id="GO:0016020">
    <property type="term" value="C:membrane"/>
    <property type="evidence" value="ECO:0007669"/>
    <property type="project" value="UniProtKB-SubCell"/>
</dbReference>
<dbReference type="EMBL" id="CP001807">
    <property type="protein sequence ID" value="ACY48923.1"/>
    <property type="molecule type" value="Genomic_DNA"/>
</dbReference>
<dbReference type="HOGENOM" id="CLU_028723_1_0_10"/>
<feature type="domain" description="Peptidase S26" evidence="8">
    <location>
        <begin position="28"/>
        <end position="166"/>
    </location>
</feature>
<evidence type="ECO:0000313" key="10">
    <source>
        <dbReference type="Proteomes" id="UP000002221"/>
    </source>
</evidence>
<dbReference type="InterPro" id="IPR000223">
    <property type="entry name" value="Pept_S26A_signal_pept_1"/>
</dbReference>
<evidence type="ECO:0000256" key="7">
    <source>
        <dbReference type="RuleBase" id="RU362042"/>
    </source>
</evidence>
<feature type="transmembrane region" description="Helical" evidence="7">
    <location>
        <begin position="30"/>
        <end position="49"/>
    </location>
</feature>
<evidence type="ECO:0000259" key="8">
    <source>
        <dbReference type="Pfam" id="PF10502"/>
    </source>
</evidence>
<evidence type="ECO:0000256" key="6">
    <source>
        <dbReference type="PIRSR" id="PIRSR600223-1"/>
    </source>
</evidence>
<dbReference type="GO" id="GO:0006465">
    <property type="term" value="P:signal peptide processing"/>
    <property type="evidence" value="ECO:0007669"/>
    <property type="project" value="InterPro"/>
</dbReference>
<evidence type="ECO:0000256" key="1">
    <source>
        <dbReference type="ARBA" id="ARBA00000677"/>
    </source>
</evidence>
<dbReference type="InterPro" id="IPR019757">
    <property type="entry name" value="Pept_S26A_signal_pept_1_Lys-AS"/>
</dbReference>
<keyword evidence="7" id="KW-1133">Transmembrane helix</keyword>
<dbReference type="EC" id="3.4.21.89" evidence="3 7"/>
<name>D0MKL1_RHOM4</name>
<dbReference type="STRING" id="518766.Rmar_2042"/>
<dbReference type="eggNOG" id="COG0681">
    <property type="taxonomic scope" value="Bacteria"/>
</dbReference>
<evidence type="ECO:0000256" key="3">
    <source>
        <dbReference type="ARBA" id="ARBA00013208"/>
    </source>
</evidence>
<dbReference type="PROSITE" id="PS00761">
    <property type="entry name" value="SPASE_I_3"/>
    <property type="match status" value="1"/>
</dbReference>
<keyword evidence="7" id="KW-0645">Protease</keyword>
<sequence length="356" mass="40728">MVGRERKELAEQAGDVPVQSGRWRQRMRDWLTALGLAVALALLIRIFALEAYRIPSPSMEQTLLVGDFVLVSKLHYGPRMPMSLGLPFTAWYVPGVALPYLRLPGFTEIRRGDVIVFNYPVETGPIDRKTHYIKRVVGLPGDTLWIRDKVVYVNGRPFPDPDLVQQRWMLQLRPGARLSPDSLRALGARNVSRSAYRAGLLFFDATVAVARHIAHLSAVDTLRPYSAAALLQGAAARKARREEDRGPIYIPGRGDTLYLTPRTWPFYRELLIRFEGHQIYPRPDGTFLIDGRPGRFCVIRQDYYYVMGDNRDNSLDSRAWGLVPADHVVGKALLVYLSWDPEQHRIRWNRLFRPVR</sequence>
<evidence type="ECO:0000313" key="9">
    <source>
        <dbReference type="EMBL" id="ACY48923.1"/>
    </source>
</evidence>
<evidence type="ECO:0000256" key="5">
    <source>
        <dbReference type="ARBA" id="ARBA00022801"/>
    </source>
</evidence>
<dbReference type="PANTHER" id="PTHR43390:SF1">
    <property type="entry name" value="CHLOROPLAST PROCESSING PEPTIDASE"/>
    <property type="match status" value="1"/>
</dbReference>
<dbReference type="AlphaFoldDB" id="D0MKL1"/>
<dbReference type="PRINTS" id="PR00727">
    <property type="entry name" value="LEADERPTASE"/>
</dbReference>
<comment type="subcellular location">
    <subcellularLocation>
        <location evidence="7">Membrane</location>
        <topology evidence="7">Single-pass type II membrane protein</topology>
    </subcellularLocation>
</comment>
<dbReference type="GO" id="GO:0004252">
    <property type="term" value="F:serine-type endopeptidase activity"/>
    <property type="evidence" value="ECO:0007669"/>
    <property type="project" value="InterPro"/>
</dbReference>
<gene>
    <name evidence="9" type="ordered locus">Rmar_2042</name>
</gene>
<dbReference type="InterPro" id="IPR036286">
    <property type="entry name" value="LexA/Signal_pep-like_sf"/>
</dbReference>
<dbReference type="PROSITE" id="PS00760">
    <property type="entry name" value="SPASE_I_2"/>
    <property type="match status" value="1"/>
</dbReference>
<dbReference type="InterPro" id="IPR019758">
    <property type="entry name" value="Pept_S26A_signal_pept_1_CS"/>
</dbReference>
<dbReference type="Gene3D" id="2.10.109.10">
    <property type="entry name" value="Umud Fragment, subunit A"/>
    <property type="match status" value="2"/>
</dbReference>
<dbReference type="InterPro" id="IPR019533">
    <property type="entry name" value="Peptidase_S26"/>
</dbReference>
<protein>
    <recommendedName>
        <fullName evidence="4 7">Signal peptidase I</fullName>
        <ecNumber evidence="3 7">3.4.21.89</ecNumber>
    </recommendedName>
</protein>
<dbReference type="GO" id="GO:0009003">
    <property type="term" value="F:signal peptidase activity"/>
    <property type="evidence" value="ECO:0007669"/>
    <property type="project" value="UniProtKB-EC"/>
</dbReference>
<comment type="catalytic activity">
    <reaction evidence="1 7">
        <text>Cleavage of hydrophobic, N-terminal signal or leader sequences from secreted and periplasmic proteins.</text>
        <dbReference type="EC" id="3.4.21.89"/>
    </reaction>
</comment>
<evidence type="ECO:0000256" key="2">
    <source>
        <dbReference type="ARBA" id="ARBA00009370"/>
    </source>
</evidence>
<dbReference type="KEGG" id="rmr:Rmar_2042"/>
<keyword evidence="5 7" id="KW-0378">Hydrolase</keyword>
<dbReference type="RefSeq" id="WP_012844534.1">
    <property type="nucleotide sequence ID" value="NC_013501.1"/>
</dbReference>
<dbReference type="CDD" id="cd06530">
    <property type="entry name" value="S26_SPase_I"/>
    <property type="match status" value="2"/>
</dbReference>
<accession>D0MKL1</accession>
<organism evidence="9 10">
    <name type="scientific">Rhodothermus marinus (strain ATCC 43812 / DSM 4252 / R-10)</name>
    <name type="common">Rhodothermus obamensis</name>
    <dbReference type="NCBI Taxonomy" id="518766"/>
    <lineage>
        <taxon>Bacteria</taxon>
        <taxon>Pseudomonadati</taxon>
        <taxon>Rhodothermota</taxon>
        <taxon>Rhodothermia</taxon>
        <taxon>Rhodothermales</taxon>
        <taxon>Rhodothermaceae</taxon>
        <taxon>Rhodothermus</taxon>
    </lineage>
</organism>
<keyword evidence="7" id="KW-0472">Membrane</keyword>
<dbReference type="NCBIfam" id="TIGR02227">
    <property type="entry name" value="sigpep_I_bact"/>
    <property type="match status" value="1"/>
</dbReference>
<dbReference type="SUPFAM" id="SSF51306">
    <property type="entry name" value="LexA/Signal peptidase"/>
    <property type="match status" value="2"/>
</dbReference>
<feature type="active site" evidence="6">
    <location>
        <position position="58"/>
    </location>
</feature>
<comment type="similarity">
    <text evidence="2 7">Belongs to the peptidase S26 family.</text>
</comment>
<dbReference type="OrthoDB" id="9802919at2"/>
<keyword evidence="10" id="KW-1185">Reference proteome</keyword>
<dbReference type="Pfam" id="PF10502">
    <property type="entry name" value="Peptidase_S26"/>
    <property type="match status" value="2"/>
</dbReference>